<accession>A0A166AWV7</accession>
<evidence type="ECO:0000256" key="1">
    <source>
        <dbReference type="SAM" id="MobiDB-lite"/>
    </source>
</evidence>
<reference evidence="2" key="1">
    <citation type="journal article" date="2016" name="Nat. Genet.">
        <title>A high-quality carrot genome assembly provides new insights into carotenoid accumulation and asterid genome evolution.</title>
        <authorList>
            <person name="Iorizzo M."/>
            <person name="Ellison S."/>
            <person name="Senalik D."/>
            <person name="Zeng P."/>
            <person name="Satapoomin P."/>
            <person name="Huang J."/>
            <person name="Bowman M."/>
            <person name="Iovene M."/>
            <person name="Sanseverino W."/>
            <person name="Cavagnaro P."/>
            <person name="Yildiz M."/>
            <person name="Macko-Podgorni A."/>
            <person name="Moranska E."/>
            <person name="Grzebelus E."/>
            <person name="Grzebelus D."/>
            <person name="Ashrafi H."/>
            <person name="Zheng Z."/>
            <person name="Cheng S."/>
            <person name="Spooner D."/>
            <person name="Van Deynze A."/>
            <person name="Simon P."/>
        </authorList>
    </citation>
    <scope>NUCLEOTIDE SEQUENCE [LARGE SCALE GENOMIC DNA]</scope>
    <source>
        <tissue evidence="2">Leaf</tissue>
    </source>
</reference>
<protein>
    <submittedName>
        <fullName evidence="2">Uncharacterized protein</fullName>
    </submittedName>
</protein>
<sequence>MPNLGPRKHISTRSTQHRSTSPVSNEPLSIQPVNTPPPATAIEQVKKKTLRKRVSFGLV</sequence>
<dbReference type="Gramene" id="KZN02039">
    <property type="protein sequence ID" value="KZN02039"/>
    <property type="gene ID" value="DCAR_010793"/>
</dbReference>
<evidence type="ECO:0000313" key="4">
    <source>
        <dbReference type="Proteomes" id="UP000077755"/>
    </source>
</evidence>
<organism evidence="2">
    <name type="scientific">Daucus carota subsp. sativus</name>
    <name type="common">Carrot</name>
    <dbReference type="NCBI Taxonomy" id="79200"/>
    <lineage>
        <taxon>Eukaryota</taxon>
        <taxon>Viridiplantae</taxon>
        <taxon>Streptophyta</taxon>
        <taxon>Embryophyta</taxon>
        <taxon>Tracheophyta</taxon>
        <taxon>Spermatophyta</taxon>
        <taxon>Magnoliopsida</taxon>
        <taxon>eudicotyledons</taxon>
        <taxon>Gunneridae</taxon>
        <taxon>Pentapetalae</taxon>
        <taxon>asterids</taxon>
        <taxon>campanulids</taxon>
        <taxon>Apiales</taxon>
        <taxon>Apiaceae</taxon>
        <taxon>Apioideae</taxon>
        <taxon>Scandiceae</taxon>
        <taxon>Daucinae</taxon>
        <taxon>Daucus</taxon>
        <taxon>Daucus sect. Daucus</taxon>
    </lineage>
</organism>
<feature type="compositionally biased region" description="Basic residues" evidence="1">
    <location>
        <begin position="1"/>
        <end position="11"/>
    </location>
</feature>
<dbReference type="EMBL" id="LNRQ01000003">
    <property type="protein sequence ID" value="KZN02039.1"/>
    <property type="molecule type" value="Genomic_DNA"/>
</dbReference>
<dbReference type="EMBL" id="CP093345">
    <property type="protein sequence ID" value="WOG92985.1"/>
    <property type="molecule type" value="Genomic_DNA"/>
</dbReference>
<gene>
    <name evidence="2" type="ORF">DCAR_010793</name>
    <name evidence="3" type="ORF">DCAR_0312264</name>
</gene>
<dbReference type="Proteomes" id="UP000077755">
    <property type="component" value="Chromosome 3"/>
</dbReference>
<proteinExistence type="predicted"/>
<reference evidence="3" key="2">
    <citation type="submission" date="2022-03" db="EMBL/GenBank/DDBJ databases">
        <title>Draft title - Genomic analysis of global carrot germplasm unveils the trajectory of domestication and the origin of high carotenoid orange carrot.</title>
        <authorList>
            <person name="Iorizzo M."/>
            <person name="Ellison S."/>
            <person name="Senalik D."/>
            <person name="Macko-Podgorni A."/>
            <person name="Grzebelus D."/>
            <person name="Bostan H."/>
            <person name="Rolling W."/>
            <person name="Curaba J."/>
            <person name="Simon P."/>
        </authorList>
    </citation>
    <scope>NUCLEOTIDE SEQUENCE</scope>
    <source>
        <tissue evidence="3">Leaf</tissue>
    </source>
</reference>
<feature type="compositionally biased region" description="Polar residues" evidence="1">
    <location>
        <begin position="12"/>
        <end position="33"/>
    </location>
</feature>
<evidence type="ECO:0000313" key="2">
    <source>
        <dbReference type="EMBL" id="KZN02039.1"/>
    </source>
</evidence>
<keyword evidence="4" id="KW-1185">Reference proteome</keyword>
<feature type="region of interest" description="Disordered" evidence="1">
    <location>
        <begin position="1"/>
        <end position="46"/>
    </location>
</feature>
<name>A0A166AWV7_DAUCS</name>
<dbReference type="AlphaFoldDB" id="A0A166AWV7"/>
<evidence type="ECO:0000313" key="3">
    <source>
        <dbReference type="EMBL" id="WOG92985.1"/>
    </source>
</evidence>